<feature type="chain" id="PRO_5009942300" evidence="1">
    <location>
        <begin position="36"/>
        <end position="135"/>
    </location>
</feature>
<dbReference type="STRING" id="573024.SAMN05216208_3035"/>
<evidence type="ECO:0000256" key="1">
    <source>
        <dbReference type="SAM" id="SignalP"/>
    </source>
</evidence>
<keyword evidence="1" id="KW-0732">Signal</keyword>
<keyword evidence="3" id="KW-1185">Reference proteome</keyword>
<dbReference type="AlphaFoldDB" id="A0A1N7GZQ7"/>
<dbReference type="Proteomes" id="UP000186019">
    <property type="component" value="Unassembled WGS sequence"/>
</dbReference>
<reference evidence="2 3" key="1">
    <citation type="submission" date="2017-01" db="EMBL/GenBank/DDBJ databases">
        <authorList>
            <person name="Mah S.A."/>
            <person name="Swanson W.J."/>
            <person name="Moy G.W."/>
            <person name="Vacquier V.D."/>
        </authorList>
    </citation>
    <scope>NUCLEOTIDE SEQUENCE [LARGE SCALE GENOMIC DNA]</scope>
    <source>
        <strain evidence="2 3">DSM 29590</strain>
    </source>
</reference>
<accession>A0A1N7GZQ7</accession>
<evidence type="ECO:0000313" key="2">
    <source>
        <dbReference type="EMBL" id="SIS18052.1"/>
    </source>
</evidence>
<organism evidence="2 3">
    <name type="scientific">Roseovarius nanhaiticus</name>
    <dbReference type="NCBI Taxonomy" id="573024"/>
    <lineage>
        <taxon>Bacteria</taxon>
        <taxon>Pseudomonadati</taxon>
        <taxon>Pseudomonadota</taxon>
        <taxon>Alphaproteobacteria</taxon>
        <taxon>Rhodobacterales</taxon>
        <taxon>Roseobacteraceae</taxon>
        <taxon>Roseovarius</taxon>
    </lineage>
</organism>
<gene>
    <name evidence="2" type="ORF">SAMN05421666_2284</name>
</gene>
<name>A0A1N7GZQ7_9RHOB</name>
<evidence type="ECO:0000313" key="3">
    <source>
        <dbReference type="Proteomes" id="UP000186019"/>
    </source>
</evidence>
<feature type="signal peptide" evidence="1">
    <location>
        <begin position="1"/>
        <end position="35"/>
    </location>
</feature>
<sequence>MGRDVRMGRRSYITGFMKMILACALAILTPLAALAQPPKVTDVAVQRDDMGWEFKVTVQHPDTGWDHYADAWEILSEDGTVLATRILHHPHVEEQPFTRSLHQIVLPDGTRRVFIRARCSTGDVSAPLTPVDLPF</sequence>
<protein>
    <submittedName>
        <fullName evidence="2">Uncharacterized protein</fullName>
    </submittedName>
</protein>
<proteinExistence type="predicted"/>
<dbReference type="EMBL" id="FTNV01000002">
    <property type="protein sequence ID" value="SIS18052.1"/>
    <property type="molecule type" value="Genomic_DNA"/>
</dbReference>